<protein>
    <recommendedName>
        <fullName evidence="3">Sel1 repeat family protein</fullName>
    </recommendedName>
</protein>
<sequence>MTEYVAALALCDQAEPDLVQAHLLLKRAAEHGDDRAKYALATWYLHGNDAVEKNERLGVSMLKKLANSNVAEAVFDLAIAYDYGRQVRRNEKKAFSFYMRAALLGDRESCSQLAQFFKEGKIVDANPVVASAWERRAQEEERDISPPYRQWLQ</sequence>
<dbReference type="EMBL" id="JACIJR010000013">
    <property type="protein sequence ID" value="MBB5730949.1"/>
    <property type="molecule type" value="Genomic_DNA"/>
</dbReference>
<keyword evidence="2" id="KW-1185">Reference proteome</keyword>
<dbReference type="InterPro" id="IPR011990">
    <property type="entry name" value="TPR-like_helical_dom_sf"/>
</dbReference>
<dbReference type="OrthoDB" id="6064897at2"/>
<dbReference type="InterPro" id="IPR050767">
    <property type="entry name" value="Sel1_AlgK"/>
</dbReference>
<dbReference type="PANTHER" id="PTHR11102">
    <property type="entry name" value="SEL-1-LIKE PROTEIN"/>
    <property type="match status" value="1"/>
</dbReference>
<dbReference type="Gene3D" id="1.25.40.10">
    <property type="entry name" value="Tetratricopeptide repeat domain"/>
    <property type="match status" value="1"/>
</dbReference>
<reference evidence="1 2" key="1">
    <citation type="submission" date="2020-08" db="EMBL/GenBank/DDBJ databases">
        <title>Genomic Encyclopedia of Type Strains, Phase IV (KMG-IV): sequencing the most valuable type-strain genomes for metagenomic binning, comparative biology and taxonomic classification.</title>
        <authorList>
            <person name="Goeker M."/>
        </authorList>
    </citation>
    <scope>NUCLEOTIDE SEQUENCE [LARGE SCALE GENOMIC DNA]</scope>
    <source>
        <strain evidence="1 2">DSM 103336</strain>
    </source>
</reference>
<evidence type="ECO:0000313" key="1">
    <source>
        <dbReference type="EMBL" id="MBB5730949.1"/>
    </source>
</evidence>
<accession>A0A7W9BVL6</accession>
<dbReference type="Pfam" id="PF08238">
    <property type="entry name" value="Sel1"/>
    <property type="match status" value="4"/>
</dbReference>
<comment type="caution">
    <text evidence="1">The sequence shown here is derived from an EMBL/GenBank/DDBJ whole genome shotgun (WGS) entry which is preliminary data.</text>
</comment>
<dbReference type="InterPro" id="IPR006597">
    <property type="entry name" value="Sel1-like"/>
</dbReference>
<name>A0A7W9BVL6_9SPHN</name>
<gene>
    <name evidence="1" type="ORF">FHS99_003457</name>
</gene>
<dbReference type="SMART" id="SM00671">
    <property type="entry name" value="SEL1"/>
    <property type="match status" value="4"/>
</dbReference>
<dbReference type="RefSeq" id="WP_157177936.1">
    <property type="nucleotide sequence ID" value="NZ_BMJP01000011.1"/>
</dbReference>
<dbReference type="Proteomes" id="UP000546701">
    <property type="component" value="Unassembled WGS sequence"/>
</dbReference>
<dbReference type="SUPFAM" id="SSF81901">
    <property type="entry name" value="HCP-like"/>
    <property type="match status" value="1"/>
</dbReference>
<evidence type="ECO:0000313" key="2">
    <source>
        <dbReference type="Proteomes" id="UP000546701"/>
    </source>
</evidence>
<proteinExistence type="predicted"/>
<organism evidence="1 2">
    <name type="scientific">Sphingomonas prati</name>
    <dbReference type="NCBI Taxonomy" id="1843237"/>
    <lineage>
        <taxon>Bacteria</taxon>
        <taxon>Pseudomonadati</taxon>
        <taxon>Pseudomonadota</taxon>
        <taxon>Alphaproteobacteria</taxon>
        <taxon>Sphingomonadales</taxon>
        <taxon>Sphingomonadaceae</taxon>
        <taxon>Sphingomonas</taxon>
    </lineage>
</organism>
<dbReference type="AlphaFoldDB" id="A0A7W9BVL6"/>
<dbReference type="PANTHER" id="PTHR11102:SF160">
    <property type="entry name" value="ERAD-ASSOCIATED E3 UBIQUITIN-PROTEIN LIGASE COMPONENT HRD3"/>
    <property type="match status" value="1"/>
</dbReference>
<evidence type="ECO:0008006" key="3">
    <source>
        <dbReference type="Google" id="ProtNLM"/>
    </source>
</evidence>